<proteinExistence type="inferred from homology"/>
<keyword evidence="2" id="KW-0456">Lyase</keyword>
<keyword evidence="3" id="KW-0732">Signal</keyword>
<reference evidence="6 7" key="1">
    <citation type="submission" date="2019-02" db="EMBL/GenBank/DDBJ databases">
        <title>Genome sequencing of the rare red list fungi Phellinidium pouzarii.</title>
        <authorList>
            <person name="Buettner E."/>
            <person name="Kellner H."/>
        </authorList>
    </citation>
    <scope>NUCLEOTIDE SEQUENCE [LARGE SCALE GENOMIC DNA]</scope>
    <source>
        <strain evidence="6 7">DSM 108285</strain>
    </source>
</reference>
<sequence>MITRQQTLLIKYMTALFAVFAFQFEGHSSAQVLHEGEGRGEATALQATSTVGPFCPHFSAAPSCFEKNVARIVFDAFLQTCGETGHPESAQLLIAMLYATDGVDSPEDLEKAMVGVASVWYEGNPCNKHILGLGQRIKQSLVDADIIGYQFGTVGVSDGISMGTRGMSYSLQSRDLIADQVESAAGGHWLDGMVVVPGCDKNMPGVLMALGRLNRPGLMVYGGTIRPGSCAGSPQLDIVSAFQSYGKYLQDGRTEEAERERFNTVRHACPGAGACGGMYTANTMASAAEALGMALPGSSSFPAEYPEKLAECDSVGGVMRNMLEKNVLPRDIMTRPAFENAMVLTMILGGSTNAVLHLIAIAASVNVKLTIDDFQSVSDRIPFLADLKPSGKYVMEDVYKIGGIPSEALFPIMDYLLKNKLIDGDTLTVTGKTLGENLERWTQTHGALSATQDIIRPLDAPLKATGHLRILRGEPRAGGRVAKITGKEGTQFTGVARAFDNEEDFVHAVERGEIRRGAKTVVVLRYLGPKGGPGMPEMLKPTG</sequence>
<gene>
    <name evidence="6" type="ORF">EW145_g6748</name>
</gene>
<dbReference type="OrthoDB" id="3851628at2759"/>
<dbReference type="SUPFAM" id="SSF52016">
    <property type="entry name" value="LeuD/IlvD-like"/>
    <property type="match status" value="1"/>
</dbReference>
<keyword evidence="7" id="KW-1185">Reference proteome</keyword>
<dbReference type="Pfam" id="PF24877">
    <property type="entry name" value="ILV_EDD_C"/>
    <property type="match status" value="1"/>
</dbReference>
<protein>
    <recommendedName>
        <fullName evidence="8">Dihydroxy-acid dehydratase</fullName>
    </recommendedName>
</protein>
<dbReference type="GO" id="GO:0004160">
    <property type="term" value="F:dihydroxy-acid dehydratase activity"/>
    <property type="evidence" value="ECO:0007669"/>
    <property type="project" value="TreeGrafter"/>
</dbReference>
<evidence type="ECO:0000313" key="7">
    <source>
        <dbReference type="Proteomes" id="UP000308199"/>
    </source>
</evidence>
<dbReference type="EMBL" id="SGPK01000549">
    <property type="protein sequence ID" value="THH02460.1"/>
    <property type="molecule type" value="Genomic_DNA"/>
</dbReference>
<feature type="domain" description="Dihydroxy-acid/6-phosphogluconate dehydratase C-terminal" evidence="5">
    <location>
        <begin position="453"/>
        <end position="542"/>
    </location>
</feature>
<dbReference type="PANTHER" id="PTHR21000">
    <property type="entry name" value="DIHYDROXY-ACID DEHYDRATASE DAD"/>
    <property type="match status" value="1"/>
</dbReference>
<dbReference type="AlphaFoldDB" id="A0A4S4KZA3"/>
<dbReference type="InterPro" id="IPR037237">
    <property type="entry name" value="IlvD/EDD_N"/>
</dbReference>
<dbReference type="GO" id="GO:0005739">
    <property type="term" value="C:mitochondrion"/>
    <property type="evidence" value="ECO:0007669"/>
    <property type="project" value="TreeGrafter"/>
</dbReference>
<accession>A0A4S4KZA3</accession>
<dbReference type="PROSITE" id="PS00886">
    <property type="entry name" value="ILVD_EDD_1"/>
    <property type="match status" value="1"/>
</dbReference>
<dbReference type="InterPro" id="IPR056740">
    <property type="entry name" value="ILV_EDD_C"/>
</dbReference>
<organism evidence="6 7">
    <name type="scientific">Phellinidium pouzarii</name>
    <dbReference type="NCBI Taxonomy" id="167371"/>
    <lineage>
        <taxon>Eukaryota</taxon>
        <taxon>Fungi</taxon>
        <taxon>Dikarya</taxon>
        <taxon>Basidiomycota</taxon>
        <taxon>Agaricomycotina</taxon>
        <taxon>Agaricomycetes</taxon>
        <taxon>Hymenochaetales</taxon>
        <taxon>Hymenochaetaceae</taxon>
        <taxon>Phellinidium</taxon>
    </lineage>
</organism>
<evidence type="ECO:0008006" key="8">
    <source>
        <dbReference type="Google" id="ProtNLM"/>
    </source>
</evidence>
<dbReference type="InterPro" id="IPR042096">
    <property type="entry name" value="Dihydro-acid_dehy_C"/>
</dbReference>
<evidence type="ECO:0000256" key="2">
    <source>
        <dbReference type="ARBA" id="ARBA00023239"/>
    </source>
</evidence>
<evidence type="ECO:0000259" key="5">
    <source>
        <dbReference type="Pfam" id="PF24877"/>
    </source>
</evidence>
<dbReference type="GO" id="GO:0009082">
    <property type="term" value="P:branched-chain amino acid biosynthetic process"/>
    <property type="evidence" value="ECO:0007669"/>
    <property type="project" value="TreeGrafter"/>
</dbReference>
<dbReference type="Proteomes" id="UP000308199">
    <property type="component" value="Unassembled WGS sequence"/>
</dbReference>
<feature type="signal peptide" evidence="3">
    <location>
        <begin position="1"/>
        <end position="30"/>
    </location>
</feature>
<comment type="caution">
    <text evidence="6">The sequence shown here is derived from an EMBL/GenBank/DDBJ whole genome shotgun (WGS) entry which is preliminary data.</text>
</comment>
<dbReference type="InterPro" id="IPR000581">
    <property type="entry name" value="ILV_EDD_N"/>
</dbReference>
<dbReference type="SUPFAM" id="SSF143975">
    <property type="entry name" value="IlvD/EDD N-terminal domain-like"/>
    <property type="match status" value="1"/>
</dbReference>
<feature type="non-terminal residue" evidence="6">
    <location>
        <position position="543"/>
    </location>
</feature>
<evidence type="ECO:0000259" key="4">
    <source>
        <dbReference type="Pfam" id="PF00920"/>
    </source>
</evidence>
<evidence type="ECO:0000256" key="3">
    <source>
        <dbReference type="SAM" id="SignalP"/>
    </source>
</evidence>
<feature type="domain" description="Dihydroxy-acid/6-phosphogluconate dehydratase N-terminal" evidence="4">
    <location>
        <begin position="111"/>
        <end position="437"/>
    </location>
</feature>
<comment type="similarity">
    <text evidence="1">Belongs to the IlvD/Edd family.</text>
</comment>
<dbReference type="InterPro" id="IPR050165">
    <property type="entry name" value="DHAD_IlvD/Edd"/>
</dbReference>
<dbReference type="Pfam" id="PF00920">
    <property type="entry name" value="ILVD_EDD_N"/>
    <property type="match status" value="1"/>
</dbReference>
<evidence type="ECO:0000313" key="6">
    <source>
        <dbReference type="EMBL" id="THH02460.1"/>
    </source>
</evidence>
<evidence type="ECO:0000256" key="1">
    <source>
        <dbReference type="ARBA" id="ARBA00006486"/>
    </source>
</evidence>
<dbReference type="Gene3D" id="3.50.30.80">
    <property type="entry name" value="IlvD/EDD C-terminal domain-like"/>
    <property type="match status" value="1"/>
</dbReference>
<dbReference type="PANTHER" id="PTHR21000:SF5">
    <property type="entry name" value="DIHYDROXY-ACID DEHYDRATASE, MITOCHONDRIAL"/>
    <property type="match status" value="1"/>
</dbReference>
<dbReference type="InterPro" id="IPR020558">
    <property type="entry name" value="DiOHA_6PGluconate_deHydtase_CS"/>
</dbReference>
<name>A0A4S4KZA3_9AGAM</name>
<feature type="chain" id="PRO_5020275792" description="Dihydroxy-acid dehydratase" evidence="3">
    <location>
        <begin position="31"/>
        <end position="543"/>
    </location>
</feature>